<evidence type="ECO:0000313" key="2">
    <source>
        <dbReference type="Proteomes" id="UP000250157"/>
    </source>
</evidence>
<keyword evidence="2" id="KW-1185">Reference proteome</keyword>
<dbReference type="KEGG" id="vg:65108481"/>
<reference evidence="1 2" key="1">
    <citation type="submission" date="2018-02" db="EMBL/GenBank/DDBJ databases">
        <title>Full genome sequencing of a novel polyvalent bacteriophage as one of T4-Family member.</title>
        <authorList>
            <person name="Kawasaki T."/>
            <person name="Saad A.M."/>
            <person name="Yamada T."/>
        </authorList>
    </citation>
    <scope>NUCLEOTIDE SEQUENCE [LARGE SCALE GENOMIC DNA]</scope>
    <source>
        <strain evidence="1 2">EcS1</strain>
    </source>
</reference>
<dbReference type="Proteomes" id="UP000250157">
    <property type="component" value="Segment"/>
</dbReference>
<evidence type="ECO:0000313" key="1">
    <source>
        <dbReference type="EMBL" id="BBC78342.1"/>
    </source>
</evidence>
<sequence>MFAPYQQRVVEERDELNIKVRALMTFVASAAFDNVNPQERIRMQLQLDAMQAYENCLDDRIANF</sequence>
<dbReference type="Pfam" id="PF21825">
    <property type="entry name" value="crAss001_48"/>
    <property type="match status" value="1"/>
</dbReference>
<dbReference type="GeneID" id="65108481"/>
<dbReference type="RefSeq" id="YP_010090989.1">
    <property type="nucleotide sequence ID" value="NC_055721.1"/>
</dbReference>
<proteinExistence type="predicted"/>
<name>A0A2Z5ZD09_9CAUD</name>
<organism evidence="1 2">
    <name type="scientific">Escherichia phage EcS1</name>
    <dbReference type="NCBI Taxonomy" id="2083276"/>
    <lineage>
        <taxon>Viruses</taxon>
        <taxon>Duplodnaviria</taxon>
        <taxon>Heunggongvirae</taxon>
        <taxon>Uroviricota</taxon>
        <taxon>Caudoviricetes</taxon>
        <taxon>Pantevenvirales</taxon>
        <taxon>Straboviridae</taxon>
        <taxon>Tevenvirinae</taxon>
        <taxon>Kagamiyamavirus</taxon>
        <taxon>Kagamiyamavirus ecs1</taxon>
    </lineage>
</organism>
<protein>
    <submittedName>
        <fullName evidence="1">Uncharacterized protein</fullName>
    </submittedName>
</protein>
<dbReference type="InterPro" id="IPR054052">
    <property type="entry name" value="Y16Q-like"/>
</dbReference>
<accession>A0A2Z5ZD09</accession>
<dbReference type="EMBL" id="LC371242">
    <property type="protein sequence ID" value="BBC78342.1"/>
    <property type="molecule type" value="Genomic_DNA"/>
</dbReference>